<dbReference type="Gene3D" id="2.70.9.10">
    <property type="entry name" value="Adenovirus Type 2 Hexon, domain 4"/>
    <property type="match status" value="1"/>
</dbReference>
<reference evidence="3" key="1">
    <citation type="journal article" date="2020" name="Nature">
        <title>Giant virus diversity and host interactions through global metagenomics.</title>
        <authorList>
            <person name="Schulz F."/>
            <person name="Roux S."/>
            <person name="Paez-Espino D."/>
            <person name="Jungbluth S."/>
            <person name="Walsh D.A."/>
            <person name="Denef V.J."/>
            <person name="McMahon K.D."/>
            <person name="Konstantinidis K.T."/>
            <person name="Eloe-Fadrosh E.A."/>
            <person name="Kyrpides N.C."/>
            <person name="Woyke T."/>
        </authorList>
    </citation>
    <scope>NUCLEOTIDE SEQUENCE</scope>
    <source>
        <strain evidence="3">GVMAG-M-3300009422-16</strain>
    </source>
</reference>
<dbReference type="Gene3D" id="2.70.9.20">
    <property type="entry name" value="Major capsid protein Vp54"/>
    <property type="match status" value="1"/>
</dbReference>
<dbReference type="InterPro" id="IPR007542">
    <property type="entry name" value="MCP_C"/>
</dbReference>
<proteinExistence type="predicted"/>
<name>A0A6C0B4E1_9ZZZZ</name>
<dbReference type="InterPro" id="IPR031654">
    <property type="entry name" value="Capsid_N"/>
</dbReference>
<accession>A0A6C0B4E1</accession>
<dbReference type="EMBL" id="MN739059">
    <property type="protein sequence ID" value="QHS86664.1"/>
    <property type="molecule type" value="Genomic_DNA"/>
</dbReference>
<dbReference type="Pfam" id="PF04451">
    <property type="entry name" value="Capsid_NCLDV"/>
    <property type="match status" value="1"/>
</dbReference>
<organism evidence="3">
    <name type="scientific">viral metagenome</name>
    <dbReference type="NCBI Taxonomy" id="1070528"/>
    <lineage>
        <taxon>unclassified sequences</taxon>
        <taxon>metagenomes</taxon>
        <taxon>organismal metagenomes</taxon>
    </lineage>
</organism>
<dbReference type="InterPro" id="IPR016112">
    <property type="entry name" value="VP_dsDNA_II"/>
</dbReference>
<dbReference type="GO" id="GO:0005198">
    <property type="term" value="F:structural molecule activity"/>
    <property type="evidence" value="ECO:0007669"/>
    <property type="project" value="InterPro"/>
</dbReference>
<dbReference type="Pfam" id="PF16903">
    <property type="entry name" value="Capsid_N"/>
    <property type="match status" value="1"/>
</dbReference>
<dbReference type="SUPFAM" id="SSF49749">
    <property type="entry name" value="Group II dsDNA viruses VP"/>
    <property type="match status" value="2"/>
</dbReference>
<dbReference type="InterPro" id="IPR038519">
    <property type="entry name" value="MCP_C_sf"/>
</dbReference>
<evidence type="ECO:0008006" key="4">
    <source>
        <dbReference type="Google" id="ProtNLM"/>
    </source>
</evidence>
<evidence type="ECO:0000313" key="3">
    <source>
        <dbReference type="EMBL" id="QHS86664.1"/>
    </source>
</evidence>
<sequence>MTGGQLQLNSYKGNRSFLNKGAPLNSFFKKVYYQYNNYAKILYTIDLKQNVNNIRENFNTKSKYKVKVPKNGDLIKELYLQVKLPTINGISSSYSNIKWVKDIQFKLINNIKFKIGGQTIQEFDSDALYFYYTLLLQKERKGLFAYISNQNYIDSSNSSKKYLSETQLTIPIPVWFADIPFPIVCLEYMDLEIEVELNSIYDLLLVRNDNPHPIFPTTLVNINRDPWRRLAENEHETNGLVAKNFKLYPELKTNYIFLENKELINYFTYENKFLIEIYRKTYLDNIKTAKGYSSVDKILKYKYETIGCTRDVIIAIRQKSSTDKFNQHFNFTNLDDIEKPNYNIYQNYLLKTTINQFTNDTSQNNLLTYLEDFIIDIKNTEKDISGGKYPDLKSGNNNTNHNKTIVLHYDEAFRSADILTLREQWDFRRLDVSENTIPIINNNFKKDIIEEMQVKFNNIERIEFKDKSYFQELEFYKNYPSSNNNSIYVINFSLFPDKPKPSGQCNFSHIQKVHIDLKLNLKDKEDYELLVYNRYYNILELAAGSAKLIYFK</sequence>
<evidence type="ECO:0000259" key="1">
    <source>
        <dbReference type="Pfam" id="PF04451"/>
    </source>
</evidence>
<feature type="domain" description="Major capsid protein C-terminal" evidence="1">
    <location>
        <begin position="424"/>
        <end position="546"/>
    </location>
</feature>
<dbReference type="AlphaFoldDB" id="A0A6C0B4E1"/>
<protein>
    <recommendedName>
        <fullName evidence="4">Major capsid protein N-terminal domain-containing protein</fullName>
    </recommendedName>
</protein>
<feature type="domain" description="Major capsid protein N-terminal" evidence="2">
    <location>
        <begin position="26"/>
        <end position="210"/>
    </location>
</feature>
<evidence type="ECO:0000259" key="2">
    <source>
        <dbReference type="Pfam" id="PF16903"/>
    </source>
</evidence>